<evidence type="ECO:0000256" key="8">
    <source>
        <dbReference type="ARBA" id="ARBA00023141"/>
    </source>
</evidence>
<evidence type="ECO:0000256" key="4">
    <source>
        <dbReference type="ARBA" id="ARBA00012572"/>
    </source>
</evidence>
<comment type="pathway">
    <text evidence="2 10">Amino-acid biosynthesis; L-tryptophan biosynthesis; L-tryptophan from chorismate: step 3/5.</text>
</comment>
<gene>
    <name evidence="10" type="primary">trpF</name>
    <name evidence="12" type="ORF">A6M23_19575</name>
</gene>
<dbReference type="AlphaFoldDB" id="A0A1C2IWY6"/>
<evidence type="ECO:0000256" key="2">
    <source>
        <dbReference type="ARBA" id="ARBA00004664"/>
    </source>
</evidence>
<evidence type="ECO:0000256" key="6">
    <source>
        <dbReference type="ARBA" id="ARBA00022605"/>
    </source>
</evidence>
<dbReference type="PANTHER" id="PTHR42894:SF1">
    <property type="entry name" value="N-(5'-PHOSPHORIBOSYL)ANTHRANILATE ISOMERASE"/>
    <property type="match status" value="1"/>
</dbReference>
<dbReference type="HAMAP" id="MF_00135">
    <property type="entry name" value="PRAI"/>
    <property type="match status" value="1"/>
</dbReference>
<dbReference type="Gene3D" id="3.20.20.70">
    <property type="entry name" value="Aldolase class I"/>
    <property type="match status" value="1"/>
</dbReference>
<dbReference type="EMBL" id="LWRY01000290">
    <property type="protein sequence ID" value="OCX67944.1"/>
    <property type="molecule type" value="Genomic_DNA"/>
</dbReference>
<keyword evidence="8 10" id="KW-0057">Aromatic amino acid biosynthesis</keyword>
<dbReference type="SUPFAM" id="SSF51366">
    <property type="entry name" value="Ribulose-phoshate binding barrel"/>
    <property type="match status" value="1"/>
</dbReference>
<evidence type="ECO:0000256" key="5">
    <source>
        <dbReference type="ARBA" id="ARBA00022272"/>
    </source>
</evidence>
<evidence type="ECO:0000256" key="9">
    <source>
        <dbReference type="ARBA" id="ARBA00023235"/>
    </source>
</evidence>
<comment type="catalytic activity">
    <reaction evidence="1 10">
        <text>N-(5-phospho-beta-D-ribosyl)anthranilate = 1-(2-carboxyphenylamino)-1-deoxy-D-ribulose 5-phosphate</text>
        <dbReference type="Rhea" id="RHEA:21540"/>
        <dbReference type="ChEBI" id="CHEBI:18277"/>
        <dbReference type="ChEBI" id="CHEBI:58613"/>
        <dbReference type="EC" id="5.3.1.24"/>
    </reaction>
</comment>
<comment type="caution">
    <text evidence="12">The sequence shown here is derived from an EMBL/GenBank/DDBJ whole genome shotgun (WGS) entry which is preliminary data.</text>
</comment>
<dbReference type="PANTHER" id="PTHR42894">
    <property type="entry name" value="N-(5'-PHOSPHORIBOSYL)ANTHRANILATE ISOMERASE"/>
    <property type="match status" value="1"/>
</dbReference>
<dbReference type="GO" id="GO:0004640">
    <property type="term" value="F:phosphoribosylanthranilate isomerase activity"/>
    <property type="evidence" value="ECO:0007669"/>
    <property type="project" value="UniProtKB-UniRule"/>
</dbReference>
<dbReference type="Pfam" id="PF00697">
    <property type="entry name" value="PRAI"/>
    <property type="match status" value="1"/>
</dbReference>
<evidence type="ECO:0000313" key="12">
    <source>
        <dbReference type="EMBL" id="OCX67944.1"/>
    </source>
</evidence>
<reference evidence="12" key="1">
    <citation type="journal article" date="2016" name="Int. J. Mol. Sci.">
        <title>Comparative genomics of the extreme acidophile Acidithiobacillus thiooxidans reveals intraspecific divergence and niche adaptation.</title>
        <authorList>
            <person name="Zhang X."/>
            <person name="Feng X."/>
            <person name="Tao J."/>
            <person name="Ma L."/>
            <person name="Xiao Y."/>
            <person name="Liang Y."/>
            <person name="Liu X."/>
            <person name="Yin H."/>
        </authorList>
    </citation>
    <scope>NUCLEOTIDE SEQUENCE [LARGE SCALE GENOMIC DNA]</scope>
    <source>
        <strain evidence="12">DXS-W</strain>
    </source>
</reference>
<dbReference type="UniPathway" id="UPA00035">
    <property type="reaction ID" value="UER00042"/>
</dbReference>
<keyword evidence="13" id="KW-1185">Reference proteome</keyword>
<dbReference type="GO" id="GO:0000162">
    <property type="term" value="P:L-tryptophan biosynthetic process"/>
    <property type="evidence" value="ECO:0007669"/>
    <property type="project" value="UniProtKB-UniRule"/>
</dbReference>
<dbReference type="InterPro" id="IPR044643">
    <property type="entry name" value="TrpF_fam"/>
</dbReference>
<organism evidence="12 13">
    <name type="scientific">Acidithiobacillus thiooxidans</name>
    <name type="common">Thiobacillus thiooxidans</name>
    <dbReference type="NCBI Taxonomy" id="930"/>
    <lineage>
        <taxon>Bacteria</taxon>
        <taxon>Pseudomonadati</taxon>
        <taxon>Pseudomonadota</taxon>
        <taxon>Acidithiobacillia</taxon>
        <taxon>Acidithiobacillales</taxon>
        <taxon>Acidithiobacillaceae</taxon>
        <taxon>Acidithiobacillus</taxon>
    </lineage>
</organism>
<feature type="domain" description="N-(5'phosphoribosyl) anthranilate isomerase (PRAI)" evidence="11">
    <location>
        <begin position="5"/>
        <end position="198"/>
    </location>
</feature>
<keyword evidence="9 10" id="KW-0413">Isomerase</keyword>
<evidence type="ECO:0000259" key="11">
    <source>
        <dbReference type="Pfam" id="PF00697"/>
    </source>
</evidence>
<dbReference type="NCBIfam" id="NF002298">
    <property type="entry name" value="PRK01222.1-4"/>
    <property type="match status" value="1"/>
</dbReference>
<evidence type="ECO:0000256" key="10">
    <source>
        <dbReference type="HAMAP-Rule" id="MF_00135"/>
    </source>
</evidence>
<comment type="similarity">
    <text evidence="3 10">Belongs to the TrpF family.</text>
</comment>
<evidence type="ECO:0000313" key="13">
    <source>
        <dbReference type="Proteomes" id="UP000095008"/>
    </source>
</evidence>
<dbReference type="CDD" id="cd00405">
    <property type="entry name" value="PRAI"/>
    <property type="match status" value="1"/>
</dbReference>
<dbReference type="InterPro" id="IPR011060">
    <property type="entry name" value="RibuloseP-bd_barrel"/>
</dbReference>
<sequence>MMIRAKICGITHVGDALAAARVGADAIGLVFYEKSPRAVSVSQAREILQALPPFVSSVGLFVNADPAGIERVLDSCPLDTLQFHGDETPDFCRRFGRPYLKALRVSGEEDLRRPVDDYFDAQGLLLDCAVAGHWGGSGQSFVWWKLPDLGKPLILAGGLRADNVQEAIRVACPYAVDVSSGVEQSPGIKDHDKMVQFMAQLQGF</sequence>
<dbReference type="FunFam" id="3.20.20.70:FF:000075">
    <property type="entry name" value="Tryptophan biosynthesis protein TRP1"/>
    <property type="match status" value="1"/>
</dbReference>
<dbReference type="EC" id="5.3.1.24" evidence="4 10"/>
<keyword evidence="6 10" id="KW-0028">Amino-acid biosynthesis</keyword>
<dbReference type="InterPro" id="IPR013785">
    <property type="entry name" value="Aldolase_TIM"/>
</dbReference>
<accession>A0A1C2IWY6</accession>
<evidence type="ECO:0000256" key="7">
    <source>
        <dbReference type="ARBA" id="ARBA00022822"/>
    </source>
</evidence>
<proteinExistence type="inferred from homology"/>
<keyword evidence="7 10" id="KW-0822">Tryptophan biosynthesis</keyword>
<dbReference type="Proteomes" id="UP000095008">
    <property type="component" value="Unassembled WGS sequence"/>
</dbReference>
<name>A0A1C2IWY6_ACITH</name>
<dbReference type="InterPro" id="IPR001240">
    <property type="entry name" value="PRAI_dom"/>
</dbReference>
<evidence type="ECO:0000256" key="1">
    <source>
        <dbReference type="ARBA" id="ARBA00001164"/>
    </source>
</evidence>
<evidence type="ECO:0000256" key="3">
    <source>
        <dbReference type="ARBA" id="ARBA00007571"/>
    </source>
</evidence>
<protein>
    <recommendedName>
        <fullName evidence="5 10">N-(5'-phosphoribosyl)anthranilate isomerase</fullName>
        <shortName evidence="10">PRAI</shortName>
        <ecNumber evidence="4 10">5.3.1.24</ecNumber>
    </recommendedName>
</protein>